<feature type="region of interest" description="Disordered" evidence="4">
    <location>
        <begin position="1"/>
        <end position="23"/>
    </location>
</feature>
<keyword evidence="2" id="KW-0274">FAD</keyword>
<dbReference type="PANTHER" id="PTHR42877">
    <property type="entry name" value="L-ORNITHINE N(5)-MONOOXYGENASE-RELATED"/>
    <property type="match status" value="1"/>
</dbReference>
<proteinExistence type="predicted"/>
<dbReference type="InterPro" id="IPR051209">
    <property type="entry name" value="FAD-bind_Monooxygenase_sf"/>
</dbReference>
<accession>A0A4R6RQC2</accession>
<dbReference type="OrthoDB" id="9766402at2"/>
<dbReference type="GO" id="GO:0050660">
    <property type="term" value="F:flavin adenine dinucleotide binding"/>
    <property type="evidence" value="ECO:0007669"/>
    <property type="project" value="InterPro"/>
</dbReference>
<evidence type="ECO:0000256" key="2">
    <source>
        <dbReference type="ARBA" id="ARBA00022827"/>
    </source>
</evidence>
<evidence type="ECO:0000256" key="3">
    <source>
        <dbReference type="ARBA" id="ARBA00023002"/>
    </source>
</evidence>
<reference evidence="5 6" key="1">
    <citation type="submission" date="2019-03" db="EMBL/GenBank/DDBJ databases">
        <title>Genomic Encyclopedia of Type Strains, Phase IV (KMG-IV): sequencing the most valuable type-strain genomes for metagenomic binning, comparative biology and taxonomic classification.</title>
        <authorList>
            <person name="Goeker M."/>
        </authorList>
    </citation>
    <scope>NUCLEOTIDE SEQUENCE [LARGE SCALE GENOMIC DNA]</scope>
    <source>
        <strain evidence="5 6">DSM 11901</strain>
    </source>
</reference>
<dbReference type="GO" id="GO:0050661">
    <property type="term" value="F:NADP binding"/>
    <property type="evidence" value="ECO:0007669"/>
    <property type="project" value="InterPro"/>
</dbReference>
<dbReference type="InterPro" id="IPR020946">
    <property type="entry name" value="Flavin_mOase-like"/>
</dbReference>
<evidence type="ECO:0000256" key="1">
    <source>
        <dbReference type="ARBA" id="ARBA00022630"/>
    </source>
</evidence>
<evidence type="ECO:0000256" key="4">
    <source>
        <dbReference type="SAM" id="MobiDB-lite"/>
    </source>
</evidence>
<keyword evidence="1" id="KW-0285">Flavoprotein</keyword>
<dbReference type="Pfam" id="PF00743">
    <property type="entry name" value="FMO-like"/>
    <property type="match status" value="1"/>
</dbReference>
<sequence length="507" mass="56900">MKPHDFQAAHGTGQGPASPAPGVERHRITVVGTGFSGLCMGVKLRAQGEEDFVLLERAGDVGGTWRDNTYPGCACDVESHLYSFSFEPNPHWSRLYAPQPEIFAYLKHVATKYDLLRHVRFHAKLVGARYDEARQLWVVTAEDGRVFESEVLVSGMGGLSNPAIPQIKGLETFAGKAFHSATWDHGHTLDDQRVAVIGSGASAIQFVPAIAPKVGKLTYFQRTPPWVVPKMDRPIRPDETADFAANPWRQRMARTRLYWTLEARFLAFKFKPEWMNLVAKVGKHRIRKHIKDPVLQAKLTPDYTPGCKRLLISNEYYPALARTNVEVVTEGIREVVPQGVVTQDGRLHEVDTIIFGTGFKVQDPIPPGTVFGRGGRDLAEVWKNGPEAHMGIAVAGFPNFFMLMGPNTGLGHNSMVFMIESQAHYIVEALKAMKEHGVKAIDVKPQVQQRFVDGVQEELQRTVWQSGCKSWYLNEQGRNTAAWPGFTFAYRLKTRRFKLSQYFTERA</sequence>
<dbReference type="GO" id="GO:0004499">
    <property type="term" value="F:N,N-dimethylaniline monooxygenase activity"/>
    <property type="evidence" value="ECO:0007669"/>
    <property type="project" value="InterPro"/>
</dbReference>
<name>A0A4R6RQC2_9BURK</name>
<keyword evidence="3" id="KW-0560">Oxidoreductase</keyword>
<dbReference type="Proteomes" id="UP000294593">
    <property type="component" value="Unassembled WGS sequence"/>
</dbReference>
<dbReference type="PANTHER" id="PTHR42877:SF4">
    <property type="entry name" value="FAD_NAD(P)-BINDING DOMAIN-CONTAINING PROTEIN-RELATED"/>
    <property type="match status" value="1"/>
</dbReference>
<evidence type="ECO:0000313" key="6">
    <source>
        <dbReference type="Proteomes" id="UP000294593"/>
    </source>
</evidence>
<dbReference type="EMBL" id="SNXW01000001">
    <property type="protein sequence ID" value="TDP88357.1"/>
    <property type="molecule type" value="Genomic_DNA"/>
</dbReference>
<gene>
    <name evidence="5" type="ORF">EV672_101503</name>
</gene>
<dbReference type="InterPro" id="IPR036188">
    <property type="entry name" value="FAD/NAD-bd_sf"/>
</dbReference>
<dbReference type="RefSeq" id="WP_133605977.1">
    <property type="nucleotide sequence ID" value="NZ_SNXW01000001.1"/>
</dbReference>
<dbReference type="SUPFAM" id="SSF51905">
    <property type="entry name" value="FAD/NAD(P)-binding domain"/>
    <property type="match status" value="1"/>
</dbReference>
<organism evidence="5 6">
    <name type="scientific">Aquabacterium commune</name>
    <dbReference type="NCBI Taxonomy" id="70586"/>
    <lineage>
        <taxon>Bacteria</taxon>
        <taxon>Pseudomonadati</taxon>
        <taxon>Pseudomonadota</taxon>
        <taxon>Betaproteobacteria</taxon>
        <taxon>Burkholderiales</taxon>
        <taxon>Aquabacterium</taxon>
    </lineage>
</organism>
<comment type="caution">
    <text evidence="5">The sequence shown here is derived from an EMBL/GenBank/DDBJ whole genome shotgun (WGS) entry which is preliminary data.</text>
</comment>
<evidence type="ECO:0000313" key="5">
    <source>
        <dbReference type="EMBL" id="TDP88357.1"/>
    </source>
</evidence>
<protein>
    <submittedName>
        <fullName evidence="5">Cation diffusion facilitator CzcD-associated flavoprotein CzcO</fullName>
    </submittedName>
</protein>
<dbReference type="Gene3D" id="3.50.50.60">
    <property type="entry name" value="FAD/NAD(P)-binding domain"/>
    <property type="match status" value="2"/>
</dbReference>
<dbReference type="AlphaFoldDB" id="A0A4R6RQC2"/>
<keyword evidence="6" id="KW-1185">Reference proteome</keyword>